<protein>
    <submittedName>
        <fullName evidence="1">Uncharacterized protein</fullName>
    </submittedName>
</protein>
<proteinExistence type="predicted"/>
<evidence type="ECO:0000313" key="1">
    <source>
        <dbReference type="EMBL" id="KAI9459824.1"/>
    </source>
</evidence>
<name>A0ACC0U461_9AGAM</name>
<comment type="caution">
    <text evidence="1">The sequence shown here is derived from an EMBL/GenBank/DDBJ whole genome shotgun (WGS) entry which is preliminary data.</text>
</comment>
<gene>
    <name evidence="1" type="ORF">F5148DRAFT_1369307</name>
</gene>
<sequence length="578" mass="64482">MSTGGTSSLTKFHHVQRKITSVIDYSDDDFTSQSPIRAKPPLQAESALTWVAKMKLLDNPTWNKKKSRVVTQAKNSPAPKKRMQGALIQVRPRYKLIPLGAAVAKKDVAPHGKPPSQRYLAASMVNLEDEEALSLSQMSKQVLVARRHAVTSGKPARVSAHTAFNHFDDELDTAGDMDALNDYDLEELGKIEREREADTYESDDAALNNLDDVELAALLEAEELKATRLVAESSAKALLLKPIATKKSTCPGWIDSDVIPKQAKSNIGINATCHGNSRIMAQPPGGYAAWTNLNYDAQDTSRSNLLLNSQDDCVKKVIQHSFIFLWASFTWIDAYPDSMAIVEYLRKALLKAAMHLKVNEMVDRLSNDAEYGMALSGLLSARISAWRVQPKKNAVSAVATNYRISRNYVNCTSAWLKELAYIYCGDVADDSKKQKHSLDPARPYENPLILAVLEQCFFTGPASIGARLPSKFKSSRSDRPDEKEIPIPMLALVATGVYAAMKEWECGPHIKADFGSNIFENTYRWHVDFLRKILKDGPNKYHAMMHRIYVETNGRNVQTEETQTQFSAFFDMSKMADD</sequence>
<dbReference type="EMBL" id="JAGFNK010000195">
    <property type="protein sequence ID" value="KAI9459824.1"/>
    <property type="molecule type" value="Genomic_DNA"/>
</dbReference>
<evidence type="ECO:0000313" key="2">
    <source>
        <dbReference type="Proteomes" id="UP001207468"/>
    </source>
</evidence>
<dbReference type="Proteomes" id="UP001207468">
    <property type="component" value="Unassembled WGS sequence"/>
</dbReference>
<accession>A0ACC0U461</accession>
<keyword evidence="2" id="KW-1185">Reference proteome</keyword>
<organism evidence="1 2">
    <name type="scientific">Russula earlei</name>
    <dbReference type="NCBI Taxonomy" id="71964"/>
    <lineage>
        <taxon>Eukaryota</taxon>
        <taxon>Fungi</taxon>
        <taxon>Dikarya</taxon>
        <taxon>Basidiomycota</taxon>
        <taxon>Agaricomycotina</taxon>
        <taxon>Agaricomycetes</taxon>
        <taxon>Russulales</taxon>
        <taxon>Russulaceae</taxon>
        <taxon>Russula</taxon>
    </lineage>
</organism>
<reference evidence="1" key="1">
    <citation type="submission" date="2021-03" db="EMBL/GenBank/DDBJ databases">
        <title>Evolutionary priming and transition to the ectomycorrhizal habit in an iconic lineage of mushroom-forming fungi: is preadaptation a requirement?</title>
        <authorList>
            <consortium name="DOE Joint Genome Institute"/>
            <person name="Looney B.P."/>
            <person name="Miyauchi S."/>
            <person name="Morin E."/>
            <person name="Drula E."/>
            <person name="Courty P.E."/>
            <person name="Chicoki N."/>
            <person name="Fauchery L."/>
            <person name="Kohler A."/>
            <person name="Kuo A."/>
            <person name="LaButti K."/>
            <person name="Pangilinan J."/>
            <person name="Lipzen A."/>
            <person name="Riley R."/>
            <person name="Andreopoulos W."/>
            <person name="He G."/>
            <person name="Johnson J."/>
            <person name="Barry K.W."/>
            <person name="Grigoriev I.V."/>
            <person name="Nagy L."/>
            <person name="Hibbett D."/>
            <person name="Henrissat B."/>
            <person name="Matheny P.B."/>
            <person name="Labbe J."/>
            <person name="Martin A.F."/>
        </authorList>
    </citation>
    <scope>NUCLEOTIDE SEQUENCE</scope>
    <source>
        <strain evidence="1">BPL698</strain>
    </source>
</reference>